<dbReference type="PRINTS" id="PR00411">
    <property type="entry name" value="PNDRDTASEI"/>
</dbReference>
<organism evidence="2 3">
    <name type="scientific">Hymenobacter negativus</name>
    <dbReference type="NCBI Taxonomy" id="2795026"/>
    <lineage>
        <taxon>Bacteria</taxon>
        <taxon>Pseudomonadati</taxon>
        <taxon>Bacteroidota</taxon>
        <taxon>Cytophagia</taxon>
        <taxon>Cytophagales</taxon>
        <taxon>Hymenobacteraceae</taxon>
        <taxon>Hymenobacter</taxon>
    </lineage>
</organism>
<dbReference type="PANTHER" id="PTHR43539:SF78">
    <property type="entry name" value="FLAVIN-CONTAINING MONOOXYGENASE"/>
    <property type="match status" value="1"/>
</dbReference>
<reference evidence="2 3" key="1">
    <citation type="submission" date="2020-12" db="EMBL/GenBank/DDBJ databases">
        <title>Hymenobacter sp.</title>
        <authorList>
            <person name="Kim M.K."/>
        </authorList>
    </citation>
    <scope>NUCLEOTIDE SEQUENCE [LARGE SCALE GENOMIC DNA]</scope>
    <source>
        <strain evidence="2 3">BT442</strain>
    </source>
</reference>
<dbReference type="Proteomes" id="UP000625631">
    <property type="component" value="Unassembled WGS sequence"/>
</dbReference>
<sequence>MPFPVPPATPAPLIYTDTLVIGAGQAGLAAAYYLQQHGVDFRVLDAAPTAGHAWDARYDSLRLFSPAWASGLPGRPWPGNRLRYPTQAETSAYLRDYAAHFGFPIDTNQRVTRLMAAPGRPGYHAHTAAGRTYAARRVIVATGPYTTPKIPAWAAQLPAAVAQLPSRDYRRPGQLPGTGPVAVVGSGNSALQIAADIAATGRPVFVAFDEKTPAMPNNQLMWAAMALTGTMRFSRHTALGRWMMAQTEPVVSGDLARLRRLPAATFIGRGVAALATGAIQGQRAASPPLDAVVWATGYRPDYGWIELPILEPDGQPRHHRGITAAPGVAFLGLGWLDSRNSALLNGIGADARRVVRALLQMP</sequence>
<evidence type="ECO:0000256" key="1">
    <source>
        <dbReference type="ARBA" id="ARBA00023002"/>
    </source>
</evidence>
<dbReference type="InterPro" id="IPR036188">
    <property type="entry name" value="FAD/NAD-bd_sf"/>
</dbReference>
<dbReference type="EMBL" id="JAEDAE010000003">
    <property type="protein sequence ID" value="MBH8558046.1"/>
    <property type="molecule type" value="Genomic_DNA"/>
</dbReference>
<dbReference type="PANTHER" id="PTHR43539">
    <property type="entry name" value="FLAVIN-BINDING MONOOXYGENASE-LIKE PROTEIN (AFU_ORTHOLOGUE AFUA_4G09220)"/>
    <property type="match status" value="1"/>
</dbReference>
<comment type="caution">
    <text evidence="2">The sequence shown here is derived from an EMBL/GenBank/DDBJ whole genome shotgun (WGS) entry which is preliminary data.</text>
</comment>
<gene>
    <name evidence="2" type="ORF">I7X13_08315</name>
</gene>
<dbReference type="Pfam" id="PF13738">
    <property type="entry name" value="Pyr_redox_3"/>
    <property type="match status" value="1"/>
</dbReference>
<keyword evidence="1" id="KW-0560">Oxidoreductase</keyword>
<evidence type="ECO:0000313" key="2">
    <source>
        <dbReference type="EMBL" id="MBH8558046.1"/>
    </source>
</evidence>
<dbReference type="Gene3D" id="3.50.50.60">
    <property type="entry name" value="FAD/NAD(P)-binding domain"/>
    <property type="match status" value="1"/>
</dbReference>
<proteinExistence type="predicted"/>
<dbReference type="PRINTS" id="PR00368">
    <property type="entry name" value="FADPNR"/>
</dbReference>
<evidence type="ECO:0000313" key="3">
    <source>
        <dbReference type="Proteomes" id="UP000625631"/>
    </source>
</evidence>
<dbReference type="InterPro" id="IPR050982">
    <property type="entry name" value="Auxin_biosynth/cation_transpt"/>
</dbReference>
<accession>A0ABS0Q5W2</accession>
<name>A0ABS0Q5W2_9BACT</name>
<dbReference type="SUPFAM" id="SSF51905">
    <property type="entry name" value="FAD/NAD(P)-binding domain"/>
    <property type="match status" value="1"/>
</dbReference>
<protein>
    <submittedName>
        <fullName evidence="2">FAD-dependent oxidoreductase</fullName>
    </submittedName>
</protein>
<keyword evidence="3" id="KW-1185">Reference proteome</keyword>